<evidence type="ECO:0000256" key="3">
    <source>
        <dbReference type="ARBA" id="ARBA00022475"/>
    </source>
</evidence>
<dbReference type="EMBL" id="BARU01000012">
    <property type="protein sequence ID" value="GAH25366.1"/>
    <property type="molecule type" value="Genomic_DNA"/>
</dbReference>
<evidence type="ECO:0000313" key="8">
    <source>
        <dbReference type="EMBL" id="GAH25366.1"/>
    </source>
</evidence>
<sequence length="305" mass="34017">YPTRVGLVKAVDNVGLELKRGETLGLVGESGCGKSTLGFSILGLIPPPGKIVGGEILFNGEDLVKKTEKAMTKIRGKRISMIFQDPMTSLNPLMRIGDHIVETILTHEKELNKKEAKKRTENLVDRLGISKTRLNDYPHQFSGGMRQRVMISLALALNSDLIIADEPTTSLDVIVEAQILDLLKELRKTYELTIILITHNMGVVSELVDRIAIMYAGKIVEIADCFPLFGNPLHPYTVGLLKSIPNISLEKQKLQIMPGSPPDLINPPSGCRFHPRCVNTMKKCLMYEPPLKEVKENHLVRCWLY</sequence>
<organism evidence="8">
    <name type="scientific">marine sediment metagenome</name>
    <dbReference type="NCBI Taxonomy" id="412755"/>
    <lineage>
        <taxon>unclassified sequences</taxon>
        <taxon>metagenomes</taxon>
        <taxon>ecological metagenomes</taxon>
    </lineage>
</organism>
<dbReference type="InterPro" id="IPR050388">
    <property type="entry name" value="ABC_Ni/Peptide_Import"/>
</dbReference>
<dbReference type="PROSITE" id="PS00211">
    <property type="entry name" value="ABC_TRANSPORTER_1"/>
    <property type="match status" value="1"/>
</dbReference>
<dbReference type="InterPro" id="IPR003593">
    <property type="entry name" value="AAA+_ATPase"/>
</dbReference>
<dbReference type="Pfam" id="PF00005">
    <property type="entry name" value="ABC_tran"/>
    <property type="match status" value="1"/>
</dbReference>
<dbReference type="GO" id="GO:0015833">
    <property type="term" value="P:peptide transport"/>
    <property type="evidence" value="ECO:0007669"/>
    <property type="project" value="InterPro"/>
</dbReference>
<dbReference type="PROSITE" id="PS50893">
    <property type="entry name" value="ABC_TRANSPORTER_2"/>
    <property type="match status" value="1"/>
</dbReference>
<evidence type="ECO:0000256" key="6">
    <source>
        <dbReference type="ARBA" id="ARBA00023136"/>
    </source>
</evidence>
<gene>
    <name evidence="8" type="ORF">S03H2_00142</name>
</gene>
<dbReference type="PANTHER" id="PTHR43297:SF2">
    <property type="entry name" value="DIPEPTIDE TRANSPORT ATP-BINDING PROTEIN DPPD"/>
    <property type="match status" value="1"/>
</dbReference>
<dbReference type="Gene3D" id="3.40.50.300">
    <property type="entry name" value="P-loop containing nucleotide triphosphate hydrolases"/>
    <property type="match status" value="1"/>
</dbReference>
<evidence type="ECO:0000256" key="4">
    <source>
        <dbReference type="ARBA" id="ARBA00022741"/>
    </source>
</evidence>
<dbReference type="GO" id="GO:0005524">
    <property type="term" value="F:ATP binding"/>
    <property type="evidence" value="ECO:0007669"/>
    <property type="project" value="UniProtKB-KW"/>
</dbReference>
<dbReference type="AlphaFoldDB" id="X1DWF7"/>
<keyword evidence="6" id="KW-0472">Membrane</keyword>
<name>X1DWF7_9ZZZZ</name>
<dbReference type="InterPro" id="IPR017871">
    <property type="entry name" value="ABC_transporter-like_CS"/>
</dbReference>
<protein>
    <recommendedName>
        <fullName evidence="7">ABC transporter domain-containing protein</fullName>
    </recommendedName>
</protein>
<evidence type="ECO:0000256" key="1">
    <source>
        <dbReference type="ARBA" id="ARBA00004202"/>
    </source>
</evidence>
<dbReference type="PANTHER" id="PTHR43297">
    <property type="entry name" value="OLIGOPEPTIDE TRANSPORT ATP-BINDING PROTEIN APPD"/>
    <property type="match status" value="1"/>
</dbReference>
<dbReference type="InterPro" id="IPR027417">
    <property type="entry name" value="P-loop_NTPase"/>
</dbReference>
<feature type="domain" description="ABC transporter" evidence="7">
    <location>
        <begin position="3"/>
        <end position="241"/>
    </location>
</feature>
<dbReference type="InterPro" id="IPR013563">
    <property type="entry name" value="Oligopep_ABC_C"/>
</dbReference>
<comment type="subcellular location">
    <subcellularLocation>
        <location evidence="1">Cell membrane</location>
        <topology evidence="1">Peripheral membrane protein</topology>
    </subcellularLocation>
</comment>
<comment type="caution">
    <text evidence="8">The sequence shown here is derived from an EMBL/GenBank/DDBJ whole genome shotgun (WGS) entry which is preliminary data.</text>
</comment>
<evidence type="ECO:0000256" key="5">
    <source>
        <dbReference type="ARBA" id="ARBA00022840"/>
    </source>
</evidence>
<dbReference type="Pfam" id="PF08352">
    <property type="entry name" value="oligo_HPY"/>
    <property type="match status" value="1"/>
</dbReference>
<evidence type="ECO:0000256" key="2">
    <source>
        <dbReference type="ARBA" id="ARBA00022448"/>
    </source>
</evidence>
<dbReference type="SMART" id="SM00382">
    <property type="entry name" value="AAA"/>
    <property type="match status" value="1"/>
</dbReference>
<keyword evidence="5" id="KW-0067">ATP-binding</keyword>
<accession>X1DWF7</accession>
<reference evidence="8" key="1">
    <citation type="journal article" date="2014" name="Front. Microbiol.">
        <title>High frequency of phylogenetically diverse reductive dehalogenase-homologous genes in deep subseafloor sedimentary metagenomes.</title>
        <authorList>
            <person name="Kawai M."/>
            <person name="Futagami T."/>
            <person name="Toyoda A."/>
            <person name="Takaki Y."/>
            <person name="Nishi S."/>
            <person name="Hori S."/>
            <person name="Arai W."/>
            <person name="Tsubouchi T."/>
            <person name="Morono Y."/>
            <person name="Uchiyama I."/>
            <person name="Ito T."/>
            <person name="Fujiyama A."/>
            <person name="Inagaki F."/>
            <person name="Takami H."/>
        </authorList>
    </citation>
    <scope>NUCLEOTIDE SEQUENCE</scope>
    <source>
        <strain evidence="8">Expedition CK06-06</strain>
    </source>
</reference>
<evidence type="ECO:0000259" key="7">
    <source>
        <dbReference type="PROSITE" id="PS50893"/>
    </source>
</evidence>
<keyword evidence="4" id="KW-0547">Nucleotide-binding</keyword>
<dbReference type="FunFam" id="3.40.50.300:FF:000016">
    <property type="entry name" value="Oligopeptide ABC transporter ATP-binding component"/>
    <property type="match status" value="1"/>
</dbReference>
<dbReference type="GO" id="GO:0016887">
    <property type="term" value="F:ATP hydrolysis activity"/>
    <property type="evidence" value="ECO:0007669"/>
    <property type="project" value="InterPro"/>
</dbReference>
<dbReference type="SUPFAM" id="SSF52540">
    <property type="entry name" value="P-loop containing nucleoside triphosphate hydrolases"/>
    <property type="match status" value="1"/>
</dbReference>
<proteinExistence type="predicted"/>
<dbReference type="InterPro" id="IPR003439">
    <property type="entry name" value="ABC_transporter-like_ATP-bd"/>
</dbReference>
<dbReference type="NCBIfam" id="TIGR01727">
    <property type="entry name" value="oligo_HPY"/>
    <property type="match status" value="1"/>
</dbReference>
<dbReference type="CDD" id="cd03257">
    <property type="entry name" value="ABC_NikE_OppD_transporters"/>
    <property type="match status" value="1"/>
</dbReference>
<keyword evidence="2" id="KW-0813">Transport</keyword>
<dbReference type="GO" id="GO:0005886">
    <property type="term" value="C:plasma membrane"/>
    <property type="evidence" value="ECO:0007669"/>
    <property type="project" value="UniProtKB-SubCell"/>
</dbReference>
<keyword evidence="3" id="KW-1003">Cell membrane</keyword>
<feature type="non-terminal residue" evidence="8">
    <location>
        <position position="1"/>
    </location>
</feature>